<dbReference type="InterPro" id="IPR001849">
    <property type="entry name" value="PH_domain"/>
</dbReference>
<feature type="compositionally biased region" description="Low complexity" evidence="1">
    <location>
        <begin position="490"/>
        <end position="510"/>
    </location>
</feature>
<dbReference type="Pfam" id="PF00621">
    <property type="entry name" value="RhoGEF"/>
    <property type="match status" value="1"/>
</dbReference>
<name>A0ABQ8XGS7_9EUKA</name>
<feature type="compositionally biased region" description="Polar residues" evidence="1">
    <location>
        <begin position="571"/>
        <end position="589"/>
    </location>
</feature>
<feature type="domain" description="DH" evidence="3">
    <location>
        <begin position="1106"/>
        <end position="1293"/>
    </location>
</feature>
<feature type="region of interest" description="Disordered" evidence="1">
    <location>
        <begin position="490"/>
        <end position="511"/>
    </location>
</feature>
<dbReference type="InterPro" id="IPR035899">
    <property type="entry name" value="DBL_dom_sf"/>
</dbReference>
<dbReference type="Gene3D" id="1.20.900.10">
    <property type="entry name" value="Dbl homology (DH) domain"/>
    <property type="match status" value="1"/>
</dbReference>
<protein>
    <submittedName>
        <fullName evidence="4">Faciogenital dysplasia protein</fullName>
    </submittedName>
</protein>
<feature type="compositionally biased region" description="Polar residues" evidence="1">
    <location>
        <begin position="1"/>
        <end position="26"/>
    </location>
</feature>
<dbReference type="PROSITE" id="PS50010">
    <property type="entry name" value="DH_2"/>
    <property type="match status" value="1"/>
</dbReference>
<accession>A0ABQ8XGS7</accession>
<feature type="compositionally biased region" description="Basic and acidic residues" evidence="1">
    <location>
        <begin position="265"/>
        <end position="275"/>
    </location>
</feature>
<evidence type="ECO:0000259" key="2">
    <source>
        <dbReference type="PROSITE" id="PS50003"/>
    </source>
</evidence>
<feature type="compositionally biased region" description="Gly residues" evidence="1">
    <location>
        <begin position="163"/>
        <end position="173"/>
    </location>
</feature>
<feature type="compositionally biased region" description="Polar residues" evidence="1">
    <location>
        <begin position="93"/>
        <end position="109"/>
    </location>
</feature>
<feature type="region of interest" description="Disordered" evidence="1">
    <location>
        <begin position="1036"/>
        <end position="1055"/>
    </location>
</feature>
<organism evidence="4 5">
    <name type="scientific">Anaeramoeba flamelloides</name>
    <dbReference type="NCBI Taxonomy" id="1746091"/>
    <lineage>
        <taxon>Eukaryota</taxon>
        <taxon>Metamonada</taxon>
        <taxon>Anaeramoebidae</taxon>
        <taxon>Anaeramoeba</taxon>
    </lineage>
</organism>
<reference evidence="4" key="1">
    <citation type="submission" date="2022-08" db="EMBL/GenBank/DDBJ databases">
        <title>Novel sulfate-reducing endosymbionts in the free-living metamonad Anaeramoeba.</title>
        <authorList>
            <person name="Jerlstrom-Hultqvist J."/>
            <person name="Cepicka I."/>
            <person name="Gallot-Lavallee L."/>
            <person name="Salas-Leiva D."/>
            <person name="Curtis B.A."/>
            <person name="Zahonova K."/>
            <person name="Pipaliya S."/>
            <person name="Dacks J."/>
            <person name="Roger A.J."/>
        </authorList>
    </citation>
    <scope>NUCLEOTIDE SEQUENCE</scope>
    <source>
        <strain evidence="4">Schooner1</strain>
    </source>
</reference>
<evidence type="ECO:0000256" key="1">
    <source>
        <dbReference type="SAM" id="MobiDB-lite"/>
    </source>
</evidence>
<feature type="domain" description="PH" evidence="2">
    <location>
        <begin position="1325"/>
        <end position="1443"/>
    </location>
</feature>
<evidence type="ECO:0000313" key="4">
    <source>
        <dbReference type="EMBL" id="KAJ6231714.1"/>
    </source>
</evidence>
<dbReference type="SUPFAM" id="SSF48065">
    <property type="entry name" value="DBL homology domain (DH-domain)"/>
    <property type="match status" value="1"/>
</dbReference>
<feature type="region of interest" description="Disordered" evidence="1">
    <location>
        <begin position="839"/>
        <end position="860"/>
    </location>
</feature>
<feature type="region of interest" description="Disordered" evidence="1">
    <location>
        <begin position="1383"/>
        <end position="1402"/>
    </location>
</feature>
<proteinExistence type="predicted"/>
<dbReference type="Pfam" id="PF00169">
    <property type="entry name" value="PH"/>
    <property type="match status" value="1"/>
</dbReference>
<dbReference type="SMART" id="SM00325">
    <property type="entry name" value="RhoGEF"/>
    <property type="match status" value="1"/>
</dbReference>
<feature type="compositionally biased region" description="Gly residues" evidence="1">
    <location>
        <begin position="222"/>
        <end position="231"/>
    </location>
</feature>
<dbReference type="PANTHER" id="PTHR12673">
    <property type="entry name" value="FACIOGENITAL DYSPLASIA PROTEIN"/>
    <property type="match status" value="1"/>
</dbReference>
<feature type="compositionally biased region" description="Polar residues" evidence="1">
    <location>
        <begin position="277"/>
        <end position="303"/>
    </location>
</feature>
<feature type="region of interest" description="Disordered" evidence="1">
    <location>
        <begin position="421"/>
        <end position="457"/>
    </location>
</feature>
<evidence type="ECO:0000313" key="5">
    <source>
        <dbReference type="Proteomes" id="UP001150062"/>
    </source>
</evidence>
<dbReference type="CDD" id="cd00160">
    <property type="entry name" value="RhoGEF"/>
    <property type="match status" value="1"/>
</dbReference>
<dbReference type="Proteomes" id="UP001150062">
    <property type="component" value="Unassembled WGS sequence"/>
</dbReference>
<sequence>MNQTNQRGFFSNNTSREWGKKTNSSDNPKKKKNQWPKPQTTQKRNQNGKKPTTQINSPPIPKRKIRTKIGQEATSSSSTSTTFANFSNRSSLPKKQNTNFGNESQNNFPKRTRGRGRGRGRGDMIQGRGRGLGSGVNNKMNSNIKKFEKKNERGRGRTLTRGSGYGGGGGNITGRGQSIHGGKARGRGMVSERGRGSNMNSNIKKFEKKNERGRGRTLTRGSGYGGGGGGNMTDRGKFTQNRGQVMGRGRGIGRGISSNMNSNIKKFENKKEGERGNVSSNSILDQKKTNFSTQQNNEISTQVKPPPIPERKIKNVNHKTNIQQKKIENNPWVRQTNNFQQQNITKPQVKKRNIFTNEIKKYSSSNINNNNNNNNHNTNNSNIPKLKPRTIKLGQYQQDRPLPPNQKNFQQNKNNQLQNNEFQRRKSPSIPPQNSNINNSNQNNSIQNKTNNNFRNTSRIDTSKFETMLAQNQNNTNNQTNQYNTTQYNSKQNNARQNDPNKKNNNIRNNLRIDTSKFETMLTQNKNNKIILNNENNNNNNNNNNNPKENQKKNNSLFGGFKSFKKEKKPNITSNNQVKNQTKPNSMQIKQKETMNKLIKKKSFNNSNTGGGSVINLNNIIKKNPNPVPIQSPNKSITKTNLNIKKEPPRPTRRKKFAEYLNKNLKNCEEPLKTFYEIFKMSSQLIEDLSIYFEEFYTPIKISTKFTQLNLNLVSQKKQQILDNLIQMCKEMELIDKENENNQSNIISINNVLRFLRILKLNYFFEYIKIYNEILNLITENENKCPNVLTLNGKHSTGTKGNILDYLYKPFKFIIEYKKQLNNIELYLGLSNHPLKDQNNLDNNNNNNFKNNNNNSNSNNNNNERDVLFLFKFQNQIDKFLQEITLIKKKYDYLFRLVEIHYKFLGANETNTLPIKIIDPRRHLIQEGDIKQVIKTKLNERYFFLFNDILILCKVKNRSKLIFEQFIRLNPETVFVRKWVVDKKSKNKNKIELMVQGLFDRIIFFLKDRFLYNKFIDHLIKDIGLTFQQEIKNETFNEDNNENNNNHNKSSNSYFNEDDDEYFDNDYVEYINKLSKKTREELEKEKEKEKNILEKLPKGSKTDIETRANVVIELIMTEREYVKDLNRIMIHFYNPILERKLVSKSDFPKIFSSIEVIFKLNRQLLSILEIQFPGENDDAAYVDVGSIIYKFGDNLKLYSDYCSHHELSMKTINKYIQQGKEFATFIQQKKLEEPDCKNLGLLDYLIMPIQRICKYPLLFREMLKSTKEDYKDYENLKNAYLKLQTVANYVNEKKRAFKEAKILIQISNKIMFIKKGFQLMVPNRKFIMEDKLRKKSVRKTQKRQFWLFTDLILYAQKTKKEKYLFKGVLYIASAIIRDFQTGTTNQSNSNDDNNTNNNNKKKKKKNDLCFQIIPYGVDKGYIIFCDSVEQKRLWITKIQEQIDYLSKLGIMPPKKK</sequence>
<evidence type="ECO:0000259" key="3">
    <source>
        <dbReference type="PROSITE" id="PS50010"/>
    </source>
</evidence>
<feature type="region of interest" description="Disordered" evidence="1">
    <location>
        <begin position="1"/>
        <end position="332"/>
    </location>
</feature>
<dbReference type="SMART" id="SM00233">
    <property type="entry name" value="PH"/>
    <property type="match status" value="2"/>
</dbReference>
<dbReference type="SUPFAM" id="SSF50729">
    <property type="entry name" value="PH domain-like"/>
    <property type="match status" value="2"/>
</dbReference>
<feature type="region of interest" description="Disordered" evidence="1">
    <location>
        <begin position="531"/>
        <end position="589"/>
    </location>
</feature>
<feature type="compositionally biased region" description="Polar residues" evidence="1">
    <location>
        <begin position="135"/>
        <end position="144"/>
    </location>
</feature>
<dbReference type="PANTHER" id="PTHR12673:SF159">
    <property type="entry name" value="LD03170P"/>
    <property type="match status" value="1"/>
</dbReference>
<gene>
    <name evidence="4" type="ORF">M0813_05787</name>
</gene>
<feature type="region of interest" description="Disordered" evidence="1">
    <location>
        <begin position="363"/>
        <end position="386"/>
    </location>
</feature>
<feature type="compositionally biased region" description="Low complexity" evidence="1">
    <location>
        <begin position="1383"/>
        <end position="1398"/>
    </location>
</feature>
<feature type="compositionally biased region" description="Polar residues" evidence="1">
    <location>
        <begin position="44"/>
        <end position="57"/>
    </location>
</feature>
<feature type="compositionally biased region" description="Low complexity" evidence="1">
    <location>
        <begin position="432"/>
        <end position="453"/>
    </location>
</feature>
<dbReference type="PROSITE" id="PS50003">
    <property type="entry name" value="PH_DOMAIN"/>
    <property type="match status" value="1"/>
</dbReference>
<feature type="compositionally biased region" description="Low complexity" evidence="1">
    <location>
        <begin position="73"/>
        <end position="91"/>
    </location>
</feature>
<dbReference type="EMBL" id="JAOAOG010000299">
    <property type="protein sequence ID" value="KAJ6231714.1"/>
    <property type="molecule type" value="Genomic_DNA"/>
</dbReference>
<feature type="compositionally biased region" description="Low complexity" evidence="1">
    <location>
        <begin position="1042"/>
        <end position="1055"/>
    </location>
</feature>
<dbReference type="Gene3D" id="2.30.29.30">
    <property type="entry name" value="Pleckstrin-homology domain (PH domain)/Phosphotyrosine-binding domain (PTB)"/>
    <property type="match status" value="2"/>
</dbReference>
<feature type="compositionally biased region" description="Low complexity" evidence="1">
    <location>
        <begin position="840"/>
        <end position="860"/>
    </location>
</feature>
<keyword evidence="5" id="KW-1185">Reference proteome</keyword>
<feature type="compositionally biased region" description="Basic and acidic residues" evidence="1">
    <location>
        <begin position="145"/>
        <end position="155"/>
    </location>
</feature>
<dbReference type="InterPro" id="IPR000219">
    <property type="entry name" value="DH_dom"/>
</dbReference>
<dbReference type="InterPro" id="IPR011993">
    <property type="entry name" value="PH-like_dom_sf"/>
</dbReference>
<feature type="compositionally biased region" description="Low complexity" evidence="1">
    <location>
        <begin position="363"/>
        <end position="382"/>
    </location>
</feature>
<feature type="compositionally biased region" description="Low complexity" evidence="1">
    <location>
        <begin position="531"/>
        <end position="562"/>
    </location>
</feature>
<comment type="caution">
    <text evidence="4">The sequence shown here is derived from an EMBL/GenBank/DDBJ whole genome shotgun (WGS) entry which is preliminary data.</text>
</comment>
<dbReference type="InterPro" id="IPR051092">
    <property type="entry name" value="FYVE_RhoGEF_PH"/>
</dbReference>
<feature type="compositionally biased region" description="Basic and acidic residues" evidence="1">
    <location>
        <begin position="204"/>
        <end position="214"/>
    </location>
</feature>
<feature type="compositionally biased region" description="Basic residues" evidence="1">
    <location>
        <begin position="110"/>
        <end position="119"/>
    </location>
</feature>